<dbReference type="InterPro" id="IPR017476">
    <property type="entry name" value="UDP-Glc/GDP-Man"/>
</dbReference>
<dbReference type="InterPro" id="IPR028357">
    <property type="entry name" value="UDPglc_DH_bac"/>
</dbReference>
<dbReference type="UniPathway" id="UPA00038">
    <property type="reaction ID" value="UER00491"/>
</dbReference>
<evidence type="ECO:0000256" key="2">
    <source>
        <dbReference type="ARBA" id="ARBA00006601"/>
    </source>
</evidence>
<dbReference type="GO" id="GO:0003979">
    <property type="term" value="F:UDP-glucose 6-dehydrogenase activity"/>
    <property type="evidence" value="ECO:0007669"/>
    <property type="project" value="UniProtKB-EC"/>
</dbReference>
<dbReference type="EMBL" id="FTLX01000002">
    <property type="protein sequence ID" value="SIQ30979.1"/>
    <property type="molecule type" value="Genomic_DNA"/>
</dbReference>
<evidence type="ECO:0000256" key="9">
    <source>
        <dbReference type="PIRSR" id="PIRSR500134-2"/>
    </source>
</evidence>
<proteinExistence type="inferred from homology"/>
<dbReference type="SUPFAM" id="SSF48179">
    <property type="entry name" value="6-phosphogluconate dehydrogenase C-terminal domain-like"/>
    <property type="match status" value="1"/>
</dbReference>
<dbReference type="RefSeq" id="WP_045849377.1">
    <property type="nucleotide sequence ID" value="NZ_FTLX01000002.1"/>
</dbReference>
<feature type="binding site" evidence="10">
    <location>
        <position position="86"/>
    </location>
    <ligand>
        <name>NAD(+)</name>
        <dbReference type="ChEBI" id="CHEBI:57540"/>
    </ligand>
</feature>
<evidence type="ECO:0000313" key="14">
    <source>
        <dbReference type="Proteomes" id="UP000186385"/>
    </source>
</evidence>
<dbReference type="SMART" id="SM00984">
    <property type="entry name" value="UDPG_MGDP_dh_C"/>
    <property type="match status" value="1"/>
</dbReference>
<dbReference type="Pfam" id="PF03721">
    <property type="entry name" value="UDPG_MGDP_dh_N"/>
    <property type="match status" value="1"/>
</dbReference>
<dbReference type="OrthoDB" id="9803238at2"/>
<dbReference type="EMBL" id="MWSK01000002">
    <property type="protein sequence ID" value="OXS79119.1"/>
    <property type="molecule type" value="Genomic_DNA"/>
</dbReference>
<feature type="binding site" evidence="10">
    <location>
        <position position="30"/>
    </location>
    <ligand>
        <name>NAD(+)</name>
        <dbReference type="ChEBI" id="CHEBI:57540"/>
    </ligand>
</feature>
<sequence>MNISVVGTGYVGLVTGVALSHIGHTVTCIDIDEMKVEKMRQGISPIFEPGLEELMVENTEAGRLFFTTDHLKGFSKAEVVYIAVGTPEKEDGSANLMYIEQVVKDIAAHVDHDLIVVVKSTVPVGTNHYVKELLDDQVREGVRIDVVSNPEFLREGSSVYDTFNGDRIVIGADHSEAADVIEEINKPFGVPVFKTDIKSAEMIKYASNAFLATKISFINEIANICGKLGADVESVANGMGMDKRIGSMFLNAGIGYGGSCFPKDTKALTQIAANIDHDFELLKSVIKVNNNQQAFMMNQAKERFGELAGKQAAVLGLAFKPNTDDMREAASIVLCEQLLNQGVAVKAYDPVAMDTARKVIPEDVQFVSSPEEALKEADFVFIVTEWQEIQEIPLASYIKWMKTPVLFDGRNCYALKEVRKHSIEYHSIGRQPVLNYEAVGNVK</sequence>
<dbReference type="PANTHER" id="PTHR43750">
    <property type="entry name" value="UDP-GLUCOSE 6-DEHYDROGENASE TUAD"/>
    <property type="match status" value="1"/>
</dbReference>
<dbReference type="Gene3D" id="3.40.50.720">
    <property type="entry name" value="NAD(P)-binding Rossmann-like Domain"/>
    <property type="match status" value="2"/>
</dbReference>
<dbReference type="SUPFAM" id="SSF51735">
    <property type="entry name" value="NAD(P)-binding Rossmann-fold domains"/>
    <property type="match status" value="1"/>
</dbReference>
<feature type="binding site" evidence="9">
    <location>
        <position position="320"/>
    </location>
    <ligand>
        <name>substrate</name>
    </ligand>
</feature>
<dbReference type="PIRSF" id="PIRSF000124">
    <property type="entry name" value="UDPglc_GDPman_dh"/>
    <property type="match status" value="1"/>
</dbReference>
<feature type="binding site" evidence="10">
    <location>
        <position position="155"/>
    </location>
    <ligand>
        <name>NAD(+)</name>
        <dbReference type="ChEBI" id="CHEBI:57540"/>
    </ligand>
</feature>
<evidence type="ECO:0000256" key="3">
    <source>
        <dbReference type="ARBA" id="ARBA00012954"/>
    </source>
</evidence>
<dbReference type="InterPro" id="IPR014026">
    <property type="entry name" value="UDP-Glc/GDP-Man_DH_dimer"/>
</dbReference>
<dbReference type="AlphaFoldDB" id="A0A1N6RQC5"/>
<organism evidence="13 14">
    <name type="scientific">Domibacillus enclensis</name>
    <dbReference type="NCBI Taxonomy" id="1017273"/>
    <lineage>
        <taxon>Bacteria</taxon>
        <taxon>Bacillati</taxon>
        <taxon>Bacillota</taxon>
        <taxon>Bacilli</taxon>
        <taxon>Bacillales</taxon>
        <taxon>Bacillaceae</taxon>
        <taxon>Domibacillus</taxon>
    </lineage>
</organism>
<reference evidence="15" key="2">
    <citation type="submission" date="2017-03" db="EMBL/GenBank/DDBJ databases">
        <title>Bacillus sp. V-88(T) DSM27956, whole genome shotgun sequencing project.</title>
        <authorList>
            <person name="Dastager S.G."/>
            <person name="Neurgaonkar P.S."/>
            <person name="Dharne M.S."/>
        </authorList>
    </citation>
    <scope>NUCLEOTIDE SEQUENCE [LARGE SCALE GENOMIC DNA]</scope>
    <source>
        <strain evidence="15">DSM 25145</strain>
    </source>
</reference>
<gene>
    <name evidence="12" type="ORF">B1B05_04895</name>
    <name evidence="13" type="ORF">SAMN05443094_102190</name>
</gene>
<keyword evidence="4 7" id="KW-0560">Oxidoreductase</keyword>
<dbReference type="Proteomes" id="UP000186385">
    <property type="component" value="Unassembled WGS sequence"/>
</dbReference>
<dbReference type="NCBIfam" id="TIGR03026">
    <property type="entry name" value="NDP-sugDHase"/>
    <property type="match status" value="1"/>
</dbReference>
<evidence type="ECO:0000313" key="13">
    <source>
        <dbReference type="EMBL" id="SIQ30979.1"/>
    </source>
</evidence>
<keyword evidence="15" id="KW-1185">Reference proteome</keyword>
<reference evidence="12" key="3">
    <citation type="submission" date="2017-03" db="EMBL/GenBank/DDBJ databases">
        <authorList>
            <person name="Dastager S.G."/>
            <person name="Neurgaonkar P.S."/>
            <person name="Dharne M.S."/>
        </authorList>
    </citation>
    <scope>NUCLEOTIDE SEQUENCE</scope>
    <source>
        <strain evidence="12">DSM 25145</strain>
    </source>
</reference>
<dbReference type="GO" id="GO:0000271">
    <property type="term" value="P:polysaccharide biosynthetic process"/>
    <property type="evidence" value="ECO:0007669"/>
    <property type="project" value="InterPro"/>
</dbReference>
<feature type="binding site" evidence="10">
    <location>
        <position position="35"/>
    </location>
    <ligand>
        <name>NAD(+)</name>
        <dbReference type="ChEBI" id="CHEBI:57540"/>
    </ligand>
</feature>
<feature type="binding site" evidence="10">
    <location>
        <position position="327"/>
    </location>
    <ligand>
        <name>NAD(+)</name>
        <dbReference type="ChEBI" id="CHEBI:57540"/>
    </ligand>
</feature>
<dbReference type="STRING" id="1017273.SAMN05443094_102190"/>
<feature type="domain" description="UDP-glucose/GDP-mannose dehydrogenase C-terminal" evidence="11">
    <location>
        <begin position="313"/>
        <end position="415"/>
    </location>
</feature>
<evidence type="ECO:0000256" key="7">
    <source>
        <dbReference type="PIRNR" id="PIRNR000124"/>
    </source>
</evidence>
<evidence type="ECO:0000256" key="4">
    <source>
        <dbReference type="ARBA" id="ARBA00023002"/>
    </source>
</evidence>
<feature type="binding site" evidence="9">
    <location>
        <position position="204"/>
    </location>
    <ligand>
        <name>substrate</name>
    </ligand>
</feature>
<accession>A0A1N6RQC5</accession>
<dbReference type="Pfam" id="PF00984">
    <property type="entry name" value="UDPG_MGDP_dh"/>
    <property type="match status" value="1"/>
</dbReference>
<feature type="binding site" evidence="10">
    <location>
        <position position="121"/>
    </location>
    <ligand>
        <name>NAD(+)</name>
        <dbReference type="ChEBI" id="CHEBI:57540"/>
    </ligand>
</feature>
<dbReference type="Gene3D" id="1.20.5.100">
    <property type="entry name" value="Cytochrome c1, transmembrane anchor, C-terminal"/>
    <property type="match status" value="1"/>
</dbReference>
<dbReference type="PIRSF" id="PIRSF500134">
    <property type="entry name" value="UDPglc_DH_bac"/>
    <property type="match status" value="1"/>
</dbReference>
<feature type="binding site" evidence="10">
    <location>
        <position position="263"/>
    </location>
    <ligand>
        <name>NAD(+)</name>
        <dbReference type="ChEBI" id="CHEBI:57540"/>
    </ligand>
</feature>
<evidence type="ECO:0000313" key="15">
    <source>
        <dbReference type="Proteomes" id="UP000215545"/>
    </source>
</evidence>
<comment type="catalytic activity">
    <reaction evidence="6 7">
        <text>UDP-alpha-D-glucose + 2 NAD(+) + H2O = UDP-alpha-D-glucuronate + 2 NADH + 3 H(+)</text>
        <dbReference type="Rhea" id="RHEA:23596"/>
        <dbReference type="ChEBI" id="CHEBI:15377"/>
        <dbReference type="ChEBI" id="CHEBI:15378"/>
        <dbReference type="ChEBI" id="CHEBI:57540"/>
        <dbReference type="ChEBI" id="CHEBI:57945"/>
        <dbReference type="ChEBI" id="CHEBI:58052"/>
        <dbReference type="ChEBI" id="CHEBI:58885"/>
        <dbReference type="EC" id="1.1.1.22"/>
    </reaction>
</comment>
<dbReference type="InterPro" id="IPR008927">
    <property type="entry name" value="6-PGluconate_DH-like_C_sf"/>
</dbReference>
<evidence type="ECO:0000256" key="5">
    <source>
        <dbReference type="ARBA" id="ARBA00023027"/>
    </source>
</evidence>
<dbReference type="GO" id="GO:0051287">
    <property type="term" value="F:NAD binding"/>
    <property type="evidence" value="ECO:0007669"/>
    <property type="project" value="InterPro"/>
</dbReference>
<dbReference type="SUPFAM" id="SSF52413">
    <property type="entry name" value="UDP-glucose/GDP-mannose dehydrogenase C-terminal domain"/>
    <property type="match status" value="1"/>
</dbReference>
<evidence type="ECO:0000256" key="8">
    <source>
        <dbReference type="PIRSR" id="PIRSR500134-1"/>
    </source>
</evidence>
<feature type="binding site" evidence="9">
    <location>
        <begin position="152"/>
        <end position="155"/>
    </location>
    <ligand>
        <name>substrate</name>
    </ligand>
</feature>
<dbReference type="EC" id="1.1.1.22" evidence="3 7"/>
<comment type="pathway">
    <text evidence="1">Nucleotide-sugar biosynthesis; UDP-alpha-D-glucuronate biosynthesis; UDP-alpha-D-glucuronate from UDP-alpha-D-glucose: step 1/1.</text>
</comment>
<dbReference type="GO" id="GO:0006065">
    <property type="term" value="P:UDP-glucuronate biosynthetic process"/>
    <property type="evidence" value="ECO:0007669"/>
    <property type="project" value="UniProtKB-UniPathway"/>
</dbReference>
<dbReference type="InterPro" id="IPR001732">
    <property type="entry name" value="UDP-Glc/GDP-Man_DH_N"/>
</dbReference>
<evidence type="ECO:0000259" key="11">
    <source>
        <dbReference type="SMART" id="SM00984"/>
    </source>
</evidence>
<evidence type="ECO:0000256" key="6">
    <source>
        <dbReference type="ARBA" id="ARBA00047473"/>
    </source>
</evidence>
<comment type="similarity">
    <text evidence="2 7">Belongs to the UDP-glucose/GDP-mannose dehydrogenase family.</text>
</comment>
<feature type="binding site" evidence="9">
    <location>
        <begin position="249"/>
        <end position="253"/>
    </location>
    <ligand>
        <name>substrate</name>
    </ligand>
</feature>
<feature type="active site" description="Nucleophile" evidence="8">
    <location>
        <position position="260"/>
    </location>
</feature>
<dbReference type="Pfam" id="PF03720">
    <property type="entry name" value="UDPG_MGDP_dh_C"/>
    <property type="match status" value="1"/>
</dbReference>
<name>A0A1N6RQC5_9BACI</name>
<keyword evidence="5 7" id="KW-0520">NAD</keyword>
<evidence type="ECO:0000256" key="10">
    <source>
        <dbReference type="PIRSR" id="PIRSR500134-3"/>
    </source>
</evidence>
<reference evidence="13 14" key="1">
    <citation type="submission" date="2017-01" db="EMBL/GenBank/DDBJ databases">
        <authorList>
            <person name="Mah S.A."/>
            <person name="Swanson W.J."/>
            <person name="Moy G.W."/>
            <person name="Vacquier V.D."/>
        </authorList>
    </citation>
    <scope>NUCLEOTIDE SEQUENCE [LARGE SCALE GENOMIC DNA]</scope>
    <source>
        <strain evidence="13 14">NIO-1016</strain>
    </source>
</reference>
<dbReference type="InterPro" id="IPR036291">
    <property type="entry name" value="NAD(P)-bd_dom_sf"/>
</dbReference>
<dbReference type="Proteomes" id="UP000215545">
    <property type="component" value="Unassembled WGS sequence"/>
</dbReference>
<evidence type="ECO:0000313" key="12">
    <source>
        <dbReference type="EMBL" id="OXS79119.1"/>
    </source>
</evidence>
<evidence type="ECO:0000256" key="1">
    <source>
        <dbReference type="ARBA" id="ARBA00004701"/>
    </source>
</evidence>
<dbReference type="PANTHER" id="PTHR43750:SF4">
    <property type="entry name" value="UDP-GLUCOSE 6-DEHYDROGENASE YWQF"/>
    <property type="match status" value="1"/>
</dbReference>
<feature type="binding site" evidence="9">
    <location>
        <position position="257"/>
    </location>
    <ligand>
        <name>substrate</name>
    </ligand>
</feature>
<protein>
    <recommendedName>
        <fullName evidence="3 7">UDP-glucose 6-dehydrogenase</fullName>
        <ecNumber evidence="3 7">1.1.1.22</ecNumber>
    </recommendedName>
</protein>
<dbReference type="InterPro" id="IPR014027">
    <property type="entry name" value="UDP-Glc/GDP-Man_DH_C"/>
</dbReference>
<dbReference type="InterPro" id="IPR036220">
    <property type="entry name" value="UDP-Glc/GDP-Man_DH_C_sf"/>
</dbReference>